<dbReference type="AlphaFoldDB" id="A0A9N9B602"/>
<dbReference type="SMART" id="SM00256">
    <property type="entry name" value="FBOX"/>
    <property type="match status" value="1"/>
</dbReference>
<proteinExistence type="predicted"/>
<dbReference type="InterPro" id="IPR036047">
    <property type="entry name" value="F-box-like_dom_sf"/>
</dbReference>
<dbReference type="InterPro" id="IPR001810">
    <property type="entry name" value="F-box_dom"/>
</dbReference>
<gene>
    <name evidence="3" type="ORF">FMOSSE_LOCUS6547</name>
</gene>
<keyword evidence="4" id="KW-1185">Reference proteome</keyword>
<evidence type="ECO:0000259" key="2">
    <source>
        <dbReference type="PROSITE" id="PS50181"/>
    </source>
</evidence>
<organism evidence="3 4">
    <name type="scientific">Funneliformis mosseae</name>
    <name type="common">Endomycorrhizal fungus</name>
    <name type="synonym">Glomus mosseae</name>
    <dbReference type="NCBI Taxonomy" id="27381"/>
    <lineage>
        <taxon>Eukaryota</taxon>
        <taxon>Fungi</taxon>
        <taxon>Fungi incertae sedis</taxon>
        <taxon>Mucoromycota</taxon>
        <taxon>Glomeromycotina</taxon>
        <taxon>Glomeromycetes</taxon>
        <taxon>Glomerales</taxon>
        <taxon>Glomeraceae</taxon>
        <taxon>Funneliformis</taxon>
    </lineage>
</organism>
<feature type="domain" description="F-box" evidence="2">
    <location>
        <begin position="20"/>
        <end position="72"/>
    </location>
</feature>
<dbReference type="CDD" id="cd09917">
    <property type="entry name" value="F-box_SF"/>
    <property type="match status" value="1"/>
</dbReference>
<dbReference type="SUPFAM" id="SSF81383">
    <property type="entry name" value="F-box domain"/>
    <property type="match status" value="1"/>
</dbReference>
<reference evidence="3" key="1">
    <citation type="submission" date="2021-06" db="EMBL/GenBank/DDBJ databases">
        <authorList>
            <person name="Kallberg Y."/>
            <person name="Tangrot J."/>
            <person name="Rosling A."/>
        </authorList>
    </citation>
    <scope>NUCLEOTIDE SEQUENCE</scope>
    <source>
        <strain evidence="3">87-6 pot B 2015</strain>
    </source>
</reference>
<feature type="compositionally biased region" description="Low complexity" evidence="1">
    <location>
        <begin position="352"/>
        <end position="370"/>
    </location>
</feature>
<sequence>MEYAYYTYQSINAINFAQGPCLATQIPPEIFINICKDLPPIDLLSLAQVCKKFYGYLCSTNSTTTQEIWKNSRLTFLPFVQMPPPEGMTELQYVKLVSERGCQFCKKPRIRKVYWAFLVRCCKECLEDRTIRLDQVRHRFLSPNSIPDDILCGLTFITGFYKSGWDRNPKHRPANLYLTQDVLKVYSEFTRLEVNEKKEWIKLKREEGKRKMEEVSKREAEHENEYWTKTMENSKKRDDRATTIDKFIRQEKNEYGFPRFKMSVVEQCTTYNKAMMSTSTSRFTERAWIGFRNRLIPEYTQLVTILKMRRQEAEQHMDFDVAIQTRQMDIVKMIFELLRPEVEQQSIAQQESSSSSSDSNSDSDDLNSNNRNQKTSGFNVIFESFLIKYLPWCPSFRNPPFMNKDPRILWDDDFLVSILIPQLREEAFYLKDIPAPITTVCGAFLHGGLNNKRIFSCKLCNNNLQNPMQLYSFFEMRLHLTKSAHKVRIIDDDFMIEVHSSLDNASPAQIFPRNKPEVFFAAGFNCNLICNLLN</sequence>
<dbReference type="Proteomes" id="UP000789375">
    <property type="component" value="Unassembled WGS sequence"/>
</dbReference>
<name>A0A9N9B602_FUNMO</name>
<feature type="region of interest" description="Disordered" evidence="1">
    <location>
        <begin position="346"/>
        <end position="372"/>
    </location>
</feature>
<dbReference type="PROSITE" id="PS50181">
    <property type="entry name" value="FBOX"/>
    <property type="match status" value="1"/>
</dbReference>
<dbReference type="Gene3D" id="1.20.1280.50">
    <property type="match status" value="1"/>
</dbReference>
<accession>A0A9N9B602</accession>
<evidence type="ECO:0000313" key="4">
    <source>
        <dbReference type="Proteomes" id="UP000789375"/>
    </source>
</evidence>
<comment type="caution">
    <text evidence="3">The sequence shown here is derived from an EMBL/GenBank/DDBJ whole genome shotgun (WGS) entry which is preliminary data.</text>
</comment>
<dbReference type="Pfam" id="PF12937">
    <property type="entry name" value="F-box-like"/>
    <property type="match status" value="1"/>
</dbReference>
<protein>
    <submittedName>
        <fullName evidence="3">8946_t:CDS:1</fullName>
    </submittedName>
</protein>
<evidence type="ECO:0000256" key="1">
    <source>
        <dbReference type="SAM" id="MobiDB-lite"/>
    </source>
</evidence>
<dbReference type="EMBL" id="CAJVPP010001392">
    <property type="protein sequence ID" value="CAG8552631.1"/>
    <property type="molecule type" value="Genomic_DNA"/>
</dbReference>
<evidence type="ECO:0000313" key="3">
    <source>
        <dbReference type="EMBL" id="CAG8552631.1"/>
    </source>
</evidence>